<keyword evidence="1" id="KW-0175">Coiled coil</keyword>
<accession>S0EUL5</accession>
<dbReference type="HOGENOM" id="CLU_428787_0_0_0"/>
<dbReference type="AlphaFoldDB" id="S0EUL5"/>
<evidence type="ECO:0000256" key="1">
    <source>
        <dbReference type="SAM" id="Coils"/>
    </source>
</evidence>
<feature type="coiled-coil region" evidence="1">
    <location>
        <begin position="382"/>
        <end position="416"/>
    </location>
</feature>
<dbReference type="KEGG" id="ccz:CCALI_01217"/>
<dbReference type="InParanoid" id="S0EUL5"/>
<evidence type="ECO:0008006" key="4">
    <source>
        <dbReference type="Google" id="ProtNLM"/>
    </source>
</evidence>
<dbReference type="EMBL" id="HF951689">
    <property type="protein sequence ID" value="CCW35035.1"/>
    <property type="molecule type" value="Genomic_DNA"/>
</dbReference>
<evidence type="ECO:0000313" key="2">
    <source>
        <dbReference type="EMBL" id="CCW35035.1"/>
    </source>
</evidence>
<evidence type="ECO:0000313" key="3">
    <source>
        <dbReference type="Proteomes" id="UP000014227"/>
    </source>
</evidence>
<organism evidence="2 3">
    <name type="scientific">Chthonomonas calidirosea (strain DSM 23976 / ICMP 18418 / T49)</name>
    <dbReference type="NCBI Taxonomy" id="1303518"/>
    <lineage>
        <taxon>Bacteria</taxon>
        <taxon>Bacillati</taxon>
        <taxon>Armatimonadota</taxon>
        <taxon>Chthonomonadia</taxon>
        <taxon>Chthonomonadales</taxon>
        <taxon>Chthonomonadaceae</taxon>
        <taxon>Chthonomonas</taxon>
    </lineage>
</organism>
<reference evidence="3" key="1">
    <citation type="submission" date="2013-03" db="EMBL/GenBank/DDBJ databases">
        <title>Genome sequence of Chthonomonas calidirosea, the first sequenced genome from the Armatimonadetes phylum (formally candidate division OP10).</title>
        <authorList>
            <person name="Lee K.C.Y."/>
            <person name="Morgan X.C."/>
            <person name="Dunfield P.F."/>
            <person name="Tamas I."/>
            <person name="Houghton K.M."/>
            <person name="Vyssotski M."/>
            <person name="Ryan J.L.J."/>
            <person name="Lagutin K."/>
            <person name="McDonald I.R."/>
            <person name="Stott M.B."/>
        </authorList>
    </citation>
    <scope>NUCLEOTIDE SEQUENCE [LARGE SCALE GENOMIC DNA]</scope>
    <source>
        <strain evidence="3">DSM 23976 / ICMP 18418 / T49</strain>
    </source>
</reference>
<dbReference type="Proteomes" id="UP000014227">
    <property type="component" value="Chromosome I"/>
</dbReference>
<keyword evidence="3" id="KW-1185">Reference proteome</keyword>
<gene>
    <name evidence="2" type="ORF">CCALI_01217</name>
</gene>
<protein>
    <recommendedName>
        <fullName evidence="4">DUF2325 domain-containing protein</fullName>
    </recommendedName>
</protein>
<proteinExistence type="predicted"/>
<sequence length="638" mass="73977">MEEADYSSFNELQKSIYDSPEALNAYLANLHWRYEQQQWALARLRFFETAIERLETELPLFPESADITKELQSVLANFRSLLEAHKQHMETLFTPDTKEGHEQTSTDQTGLLDASKLSYTLANAEPIAIEESQEVSPIAQNETPSTEAKPIETPLQMLEEVPEAPRSCTTPQPTPPNELRDWLETQPIPAPKIPVEDLRTQVDRLFSQWQALNEQPETESERIVTLFEIRALACEINALYTLDVIYDDQSRSRLEQLQNKILFFREYAKDIEQSLPFEVWDRPTEPAEHAITTKEWVQLAQYFRYTAQAQRALNWWEAHRYEIHPEERHKLLDYIAAAQQLLFRFITQFGGFDKLQEKLYKTITTHAEKEGFLQSLSPDTTLKTLEKRASDLESMVAQEKQRWQRAQQDREREQRQQEVLEKLHSFIENYPEDQIRPETFKEDQRQLLGLLDACRAAGLPPSKKEISRPLIRCIPLLQGQAKYQDFLRYAQDQERKIQEETQAALLSETVEQNTPENAEIADWCSALLPHTEGKKLLIIGGSRKYHKVCADLKERLKLAEAKWLTCEKTTNPAKYEAEIRASDIFMLVVKHVSHSMSEQGRKWIEDAGGRYVALPGGFGEKQIIHCLYEGLVQNHASH</sequence>
<dbReference type="PATRIC" id="fig|1303518.3.peg.1239"/>
<dbReference type="RefSeq" id="WP_016482580.1">
    <property type="nucleotide sequence ID" value="NC_021487.1"/>
</dbReference>
<name>S0EUL5_CHTCT</name>